<gene>
    <name evidence="2" type="ORF">DP176_02940</name>
</gene>
<evidence type="ECO:0000313" key="2">
    <source>
        <dbReference type="EMBL" id="RAZ43937.1"/>
    </source>
</evidence>
<sequence>MPVKEAASDSYALGFSNKTFFICTLFLYITPVFFYFRFVSNYQSIQNSLRAPIREYAIAHKYMQNVGLIGYVLSILFLIVASKNLEGYGEAEFFLLRSALVAAGKIPYIDFDYCYGPFFIYSLSFLRSIGLSAGFSEALLVTAESILGYASIFYIVRAVFGQYQSAARLVFMTLFLATCLSALVGGQNYTFFRFSTVLALACFIINLKNSKFIEVYSLLSGVIFILGWIISPEVGLAVGVAFAIVTTLRSKHTLISTFGAIISLFTAFFCDKIILQSYASLFQFAQGTFNFPGFPSFHILLLFLSIFLSTAYIAKKSVKENPVAWLLFVYSIGMLPAVLGRCDSGHVIFNGFGFFILAGRMLVDGTEREKKYFSAYCALTGFGFFLLSLIATICFNLLPMGAVTAKTILPILPSEFTQIFIERLPPLYQEKALNFLNRGVDEMQISQPEEGSYVLSPRSNLKILGKINTPYFVQNNGAATANSYEELAIRLKGNIVYLRYNLIENLCSPYIVDPSATAILFLFPTMLFSQKNYPPTGAENICVLLRNARVISEGVPGGYAKVQM</sequence>
<comment type="caution">
    <text evidence="2">The sequence shown here is derived from an EMBL/GenBank/DDBJ whole genome shotgun (WGS) entry which is preliminary data.</text>
</comment>
<accession>A0ABX9FCH1</accession>
<keyword evidence="3" id="KW-1185">Reference proteome</keyword>
<reference evidence="2 3" key="1">
    <citation type="submission" date="2018-06" db="EMBL/GenBank/DDBJ databases">
        <title>Genome of strain Polynucleobacter sp. FUKU-NW-11.</title>
        <authorList>
            <person name="Hahn M.W."/>
        </authorList>
    </citation>
    <scope>NUCLEOTIDE SEQUENCE [LARGE SCALE GENOMIC DNA]</scope>
    <source>
        <strain evidence="3">FUKU-NW11</strain>
    </source>
</reference>
<organism evidence="2 3">
    <name type="scientific">Polynucleobacter paneuropaeus</name>
    <dbReference type="NCBI Taxonomy" id="2527775"/>
    <lineage>
        <taxon>Bacteria</taxon>
        <taxon>Pseudomonadati</taxon>
        <taxon>Pseudomonadota</taxon>
        <taxon>Betaproteobacteria</taxon>
        <taxon>Burkholderiales</taxon>
        <taxon>Burkholderiaceae</taxon>
        <taxon>Polynucleobacter</taxon>
    </lineage>
</organism>
<feature type="transmembrane region" description="Helical" evidence="1">
    <location>
        <begin position="375"/>
        <end position="398"/>
    </location>
</feature>
<evidence type="ECO:0000256" key="1">
    <source>
        <dbReference type="SAM" id="Phobius"/>
    </source>
</evidence>
<keyword evidence="1" id="KW-0812">Transmembrane</keyword>
<keyword evidence="1" id="KW-0472">Membrane</keyword>
<evidence type="ECO:0000313" key="3">
    <source>
        <dbReference type="Proteomes" id="UP000251072"/>
    </source>
</evidence>
<feature type="transmembrane region" description="Helical" evidence="1">
    <location>
        <begin position="295"/>
        <end position="314"/>
    </location>
</feature>
<feature type="transmembrane region" description="Helical" evidence="1">
    <location>
        <begin position="138"/>
        <end position="160"/>
    </location>
</feature>
<feature type="transmembrane region" description="Helical" evidence="1">
    <location>
        <begin position="61"/>
        <end position="81"/>
    </location>
</feature>
<proteinExistence type="predicted"/>
<dbReference type="Proteomes" id="UP000251072">
    <property type="component" value="Unassembled WGS sequence"/>
</dbReference>
<feature type="transmembrane region" description="Helical" evidence="1">
    <location>
        <begin position="345"/>
        <end position="363"/>
    </location>
</feature>
<feature type="transmembrane region" description="Helical" evidence="1">
    <location>
        <begin position="166"/>
        <end position="184"/>
    </location>
</feature>
<name>A0ABX9FCH1_9BURK</name>
<feature type="transmembrane region" description="Helical" evidence="1">
    <location>
        <begin position="219"/>
        <end position="245"/>
    </location>
</feature>
<feature type="transmembrane region" description="Helical" evidence="1">
    <location>
        <begin position="323"/>
        <end position="339"/>
    </location>
</feature>
<dbReference type="EMBL" id="QMCH01000001">
    <property type="protein sequence ID" value="RAZ43937.1"/>
    <property type="molecule type" value="Genomic_DNA"/>
</dbReference>
<keyword evidence="1" id="KW-1133">Transmembrane helix</keyword>
<feature type="transmembrane region" description="Helical" evidence="1">
    <location>
        <begin position="257"/>
        <end position="275"/>
    </location>
</feature>
<feature type="transmembrane region" description="Helical" evidence="1">
    <location>
        <begin position="19"/>
        <end position="40"/>
    </location>
</feature>
<evidence type="ECO:0008006" key="4">
    <source>
        <dbReference type="Google" id="ProtNLM"/>
    </source>
</evidence>
<protein>
    <recommendedName>
        <fullName evidence="4">Glycosyltransferase RgtA/B/C/D-like domain-containing protein</fullName>
    </recommendedName>
</protein>